<proteinExistence type="predicted"/>
<keyword evidence="1" id="KW-0732">Signal</keyword>
<dbReference type="SUPFAM" id="SSF89392">
    <property type="entry name" value="Prokaryotic lipoproteins and lipoprotein localization factors"/>
    <property type="match status" value="1"/>
</dbReference>
<dbReference type="AlphaFoldDB" id="A0A3A4N2D6"/>
<evidence type="ECO:0000256" key="1">
    <source>
        <dbReference type="ARBA" id="ARBA00022729"/>
    </source>
</evidence>
<evidence type="ECO:0000313" key="3">
    <source>
        <dbReference type="Proteomes" id="UP000265882"/>
    </source>
</evidence>
<accession>A0A3A4N2D6</accession>
<sequence>MKYLRSCLVVASLLFSFGIIGERAAGVWAASLAGAAAAETASPSGELASLSPDDLLARAIENIRELDSYQCRLKLYVTKGDRVQKSEYTFSYRKPNLVRMHVETGKDEGSTVIRREDGRIRGRREGLLSIFAVTLHSNDQRLYDLWDRSFCDSDWLTLLSEMKERLRDAEDVRVEPAGSNGSLILLGIDGKGFVEQTWFDSRNLTLVQKEAWRDNGDYLKVVWSDISLNPQFEDDFFFF</sequence>
<comment type="caution">
    <text evidence="2">The sequence shown here is derived from an EMBL/GenBank/DDBJ whole genome shotgun (WGS) entry which is preliminary data.</text>
</comment>
<reference evidence="2 3" key="1">
    <citation type="journal article" date="2017" name="ISME J.">
        <title>Energy and carbon metabolisms in a deep terrestrial subsurface fluid microbial community.</title>
        <authorList>
            <person name="Momper L."/>
            <person name="Jungbluth S.P."/>
            <person name="Lee M.D."/>
            <person name="Amend J.P."/>
        </authorList>
    </citation>
    <scope>NUCLEOTIDE SEQUENCE [LARGE SCALE GENOMIC DNA]</scope>
    <source>
        <strain evidence="2">SURF_5</strain>
    </source>
</reference>
<dbReference type="Gene3D" id="2.50.20.10">
    <property type="entry name" value="Lipoprotein localisation LolA/LolB/LppX"/>
    <property type="match status" value="1"/>
</dbReference>
<name>A0A3A4N2D6_ABYX5</name>
<organism evidence="2 3">
    <name type="scientific">Abyssobacteria bacterium (strain SURF_5)</name>
    <dbReference type="NCBI Taxonomy" id="2093360"/>
    <lineage>
        <taxon>Bacteria</taxon>
        <taxon>Pseudomonadati</taxon>
        <taxon>Candidatus Hydrogenedentota</taxon>
        <taxon>Candidatus Abyssobacteria</taxon>
    </lineage>
</organism>
<dbReference type="Proteomes" id="UP000265882">
    <property type="component" value="Unassembled WGS sequence"/>
</dbReference>
<evidence type="ECO:0008006" key="4">
    <source>
        <dbReference type="Google" id="ProtNLM"/>
    </source>
</evidence>
<evidence type="ECO:0000313" key="2">
    <source>
        <dbReference type="EMBL" id="RJP16183.1"/>
    </source>
</evidence>
<dbReference type="InterPro" id="IPR029046">
    <property type="entry name" value="LolA/LolB/LppX"/>
</dbReference>
<dbReference type="EMBL" id="QZKU01000128">
    <property type="protein sequence ID" value="RJP16183.1"/>
    <property type="molecule type" value="Genomic_DNA"/>
</dbReference>
<gene>
    <name evidence="2" type="ORF">C4520_19445</name>
</gene>
<protein>
    <recommendedName>
        <fullName evidence="4">DUF1571 domain-containing protein</fullName>
    </recommendedName>
</protein>